<dbReference type="PROSITE" id="PS00455">
    <property type="entry name" value="AMP_BINDING"/>
    <property type="match status" value="1"/>
</dbReference>
<dbReference type="EMBL" id="JAVDYF010000001">
    <property type="protein sequence ID" value="MDR7353820.1"/>
    <property type="molecule type" value="Genomic_DNA"/>
</dbReference>
<dbReference type="InterPro" id="IPR006162">
    <property type="entry name" value="Ppantetheine_attach_site"/>
</dbReference>
<dbReference type="Gene3D" id="3.40.50.1820">
    <property type="entry name" value="alpha/beta hydrolase"/>
    <property type="match status" value="1"/>
</dbReference>
<dbReference type="InterPro" id="IPR020806">
    <property type="entry name" value="PKS_PP-bd"/>
</dbReference>
<dbReference type="SUPFAM" id="SSF56801">
    <property type="entry name" value="Acetyl-CoA synthetase-like"/>
    <property type="match status" value="1"/>
</dbReference>
<dbReference type="Gene3D" id="3.30.559.10">
    <property type="entry name" value="Chloramphenicol acetyltransferase-like domain"/>
    <property type="match status" value="1"/>
</dbReference>
<dbReference type="Pfam" id="PF00975">
    <property type="entry name" value="Thioesterase"/>
    <property type="match status" value="1"/>
</dbReference>
<dbReference type="InterPro" id="IPR009081">
    <property type="entry name" value="PP-bd_ACP"/>
</dbReference>
<evidence type="ECO:0000256" key="3">
    <source>
        <dbReference type="ARBA" id="ARBA00022553"/>
    </source>
</evidence>
<keyword evidence="6" id="KW-1185">Reference proteome</keyword>
<dbReference type="Gene3D" id="3.30.300.30">
    <property type="match status" value="1"/>
</dbReference>
<dbReference type="SUPFAM" id="SSF52777">
    <property type="entry name" value="CoA-dependent acyltransferases"/>
    <property type="match status" value="2"/>
</dbReference>
<dbReference type="SMART" id="SM00823">
    <property type="entry name" value="PKS_PP"/>
    <property type="match status" value="1"/>
</dbReference>
<dbReference type="Pfam" id="PF00501">
    <property type="entry name" value="AMP-binding"/>
    <property type="match status" value="1"/>
</dbReference>
<evidence type="ECO:0000313" key="6">
    <source>
        <dbReference type="Proteomes" id="UP001183619"/>
    </source>
</evidence>
<reference evidence="5 6" key="1">
    <citation type="submission" date="2023-07" db="EMBL/GenBank/DDBJ databases">
        <title>Sequencing the genomes of 1000 actinobacteria strains.</title>
        <authorList>
            <person name="Klenk H.-P."/>
        </authorList>
    </citation>
    <scope>NUCLEOTIDE SEQUENCE [LARGE SCALE GENOMIC DNA]</scope>
    <source>
        <strain evidence="5 6">DSM 44508</strain>
    </source>
</reference>
<dbReference type="Gene3D" id="3.30.559.30">
    <property type="entry name" value="Nonribosomal peptide synthetase, condensation domain"/>
    <property type="match status" value="1"/>
</dbReference>
<dbReference type="SUPFAM" id="SSF53474">
    <property type="entry name" value="alpha/beta-Hydrolases"/>
    <property type="match status" value="1"/>
</dbReference>
<comment type="caution">
    <text evidence="5">The sequence shown here is derived from an EMBL/GenBank/DDBJ whole genome shotgun (WGS) entry which is preliminary data.</text>
</comment>
<dbReference type="Pfam" id="PF00550">
    <property type="entry name" value="PP-binding"/>
    <property type="match status" value="1"/>
</dbReference>
<dbReference type="InterPro" id="IPR001031">
    <property type="entry name" value="Thioesterase"/>
</dbReference>
<dbReference type="RefSeq" id="WP_277104445.1">
    <property type="nucleotide sequence ID" value="NZ_BAAAJS010000025.1"/>
</dbReference>
<evidence type="ECO:0000256" key="2">
    <source>
        <dbReference type="ARBA" id="ARBA00022450"/>
    </source>
</evidence>
<dbReference type="SUPFAM" id="SSF47336">
    <property type="entry name" value="ACP-like"/>
    <property type="match status" value="1"/>
</dbReference>
<keyword evidence="2" id="KW-0596">Phosphopantetheine</keyword>
<sequence>MTTPRKKYRLHPGQRSMWLAHQLNPNSSAYHCAELIEFEPQTPIDLDLLENTIRRCLEEITVFHLDYNDAETATYYPNHTKELLIHRHHLPSASGENRRETIMEWAEHAIGAAHYPQLRGRALTEHHLITTGDGHQFWLARFHHITGDGFAFNSLITWIANCYTAEHTGRHHPDTTLVWDYFNTRTATTTNTEHETWWASNPPAPAPASILTTPAADETPVQARIRLSKQQRAGLRGHTEFGIIVAAVARYIAGITAAEIGEHITLGLPLMNRPLGAKTTELAPLVSVAPLAIPVGAGPETVADIMGTVRQYTSVGVEKLREILGLTNPTTPLTGPHINFRPFNPTFRFGDTQAILHTISVGPIHDVEFIFQSQPTGELDIILLARGSNHREEITHHAQRIAHILSQIAAPGQKQLPTRPQGLGEKTHPMWEEVDIILDAEHEQLNNLNSTKQPLAHTSLKELINATQATTAADHPAVKWRGRWYTHAELDAHTNTFRTLLAPYTIGPGTIVAVEIPRSLSFIAAIKAIAETGAAFCPIDPDLPDSRRDYMREASQATILITADHNDTDVDTHWEATPLTTGRHTDPTTAYVLFTSGSTGKSKATAVPTAGIVNRLEWMCHYYQITPKDTLIHKTPSSFDVSVWEYLLIHTHAIPTVIAEAGAHKDPDTLLGLLEDVTIAHFVPSALKTFFIAHPYPHLPTLRAIITSGEALDIELAQRTRRALGVEVHNLYGPTEAAIDVTARTITDTDTEVPIGQPVWNTQIEILDTFGKRTPTRHPGTLYIGGIQVGLGYLGQEELTSQRFQHGYYNTGDIAYWDHGEIHYIGRKDGQIKLRGQRLELGEIETCLATYPGIGQVAVAVKERAGHPVIVAYRVGGDEIDEQEIVRFLRSQLPEYMVPSAVMVLESLPVTINGKLDASALPTPEFGADQKRSDALLLTETQQQVMAAFSAVIGVEVVDAHANFFSLGGNSLLVVQLRQHLADAGYHCTVGDIFAHPTPSGLAEIIERNAQQLPTADSAMRAEFGAGFAECVTFAAPRADADCGPDIFCLYPAGGLSWAYTSLLPHVESGRGVFGIQAPGLNDFSARAASIADAARSAVEQIIQMCARDDAGQRSVDVIGWSVGGVVAQEVACQLVERGITVRTVVLLDAYPAEVWKDLPAPTDEQLWQGIAAMAGLKDVVAEDEVLAALRLSPGVFSALTDEQLLRIQQMIKHNAALMRSHCTRYLDLEVWHFLAQADVADRDRRITPAAWVPNVRTLRTRSFDVSHPGMVSSAVLKEVAEIIRYP</sequence>
<dbReference type="GO" id="GO:0016779">
    <property type="term" value="F:nucleotidyltransferase activity"/>
    <property type="evidence" value="ECO:0007669"/>
    <property type="project" value="UniProtKB-KW"/>
</dbReference>
<protein>
    <submittedName>
        <fullName evidence="5">Enterobactin synthetase component F</fullName>
        <ecNumber evidence="5">2.7.7.-</ecNumber>
    </submittedName>
</protein>
<dbReference type="Pfam" id="PF00668">
    <property type="entry name" value="Condensation"/>
    <property type="match status" value="1"/>
</dbReference>
<dbReference type="InterPro" id="IPR042099">
    <property type="entry name" value="ANL_N_sf"/>
</dbReference>
<dbReference type="InterPro" id="IPR001242">
    <property type="entry name" value="Condensation_dom"/>
</dbReference>
<organism evidence="5 6">
    <name type="scientific">Corynebacterium felinum</name>
    <dbReference type="NCBI Taxonomy" id="131318"/>
    <lineage>
        <taxon>Bacteria</taxon>
        <taxon>Bacillati</taxon>
        <taxon>Actinomycetota</taxon>
        <taxon>Actinomycetes</taxon>
        <taxon>Mycobacteriales</taxon>
        <taxon>Corynebacteriaceae</taxon>
        <taxon>Corynebacterium</taxon>
    </lineage>
</organism>
<dbReference type="EC" id="2.7.7.-" evidence="5"/>
<comment type="cofactor">
    <cofactor evidence="1">
        <name>pantetheine 4'-phosphate</name>
        <dbReference type="ChEBI" id="CHEBI:47942"/>
    </cofactor>
</comment>
<dbReference type="InterPro" id="IPR025110">
    <property type="entry name" value="AMP-bd_C"/>
</dbReference>
<proteinExistence type="predicted"/>
<dbReference type="PANTHER" id="PTHR45527:SF1">
    <property type="entry name" value="FATTY ACID SYNTHASE"/>
    <property type="match status" value="1"/>
</dbReference>
<dbReference type="PANTHER" id="PTHR45527">
    <property type="entry name" value="NONRIBOSOMAL PEPTIDE SYNTHETASE"/>
    <property type="match status" value="1"/>
</dbReference>
<evidence type="ECO:0000313" key="5">
    <source>
        <dbReference type="EMBL" id="MDR7353820.1"/>
    </source>
</evidence>
<feature type="domain" description="Carrier" evidence="4">
    <location>
        <begin position="936"/>
        <end position="1010"/>
    </location>
</feature>
<evidence type="ECO:0000256" key="1">
    <source>
        <dbReference type="ARBA" id="ARBA00001957"/>
    </source>
</evidence>
<dbReference type="InterPro" id="IPR029058">
    <property type="entry name" value="AB_hydrolase_fold"/>
</dbReference>
<name>A0ABU2B5D0_9CORY</name>
<dbReference type="InterPro" id="IPR036736">
    <property type="entry name" value="ACP-like_sf"/>
</dbReference>
<dbReference type="Gene3D" id="3.40.50.12780">
    <property type="entry name" value="N-terminal domain of ligase-like"/>
    <property type="match status" value="1"/>
</dbReference>
<dbReference type="InterPro" id="IPR020845">
    <property type="entry name" value="AMP-binding_CS"/>
</dbReference>
<keyword evidence="5" id="KW-0548">Nucleotidyltransferase</keyword>
<keyword evidence="5" id="KW-0808">Transferase</keyword>
<accession>A0ABU2B5D0</accession>
<dbReference type="Pfam" id="PF13193">
    <property type="entry name" value="AMP-binding_C"/>
    <property type="match status" value="1"/>
</dbReference>
<dbReference type="Proteomes" id="UP001183619">
    <property type="component" value="Unassembled WGS sequence"/>
</dbReference>
<dbReference type="PROSITE" id="PS00012">
    <property type="entry name" value="PHOSPHOPANTETHEINE"/>
    <property type="match status" value="1"/>
</dbReference>
<gene>
    <name evidence="5" type="ORF">J2S37_000358</name>
</gene>
<keyword evidence="3" id="KW-0597">Phosphoprotein</keyword>
<evidence type="ECO:0000259" key="4">
    <source>
        <dbReference type="PROSITE" id="PS50075"/>
    </source>
</evidence>
<dbReference type="InterPro" id="IPR023213">
    <property type="entry name" value="CAT-like_dom_sf"/>
</dbReference>
<dbReference type="InterPro" id="IPR045851">
    <property type="entry name" value="AMP-bd_C_sf"/>
</dbReference>
<dbReference type="PROSITE" id="PS50075">
    <property type="entry name" value="CARRIER"/>
    <property type="match status" value="1"/>
</dbReference>
<dbReference type="InterPro" id="IPR000873">
    <property type="entry name" value="AMP-dep_synth/lig_dom"/>
</dbReference>